<keyword evidence="4" id="KW-0479">Metal-binding</keyword>
<evidence type="ECO:0000256" key="6">
    <source>
        <dbReference type="ARBA" id="ARBA00023004"/>
    </source>
</evidence>
<dbReference type="Gene3D" id="1.10.630.10">
    <property type="entry name" value="Cytochrome P450"/>
    <property type="match status" value="3"/>
</dbReference>
<reference evidence="8" key="1">
    <citation type="submission" date="2022-07" db="EMBL/GenBank/DDBJ databases">
        <title>Genome Sequence of Agrocybe chaxingu.</title>
        <authorList>
            <person name="Buettner E."/>
        </authorList>
    </citation>
    <scope>NUCLEOTIDE SEQUENCE</scope>
    <source>
        <strain evidence="8">MP-N11</strain>
    </source>
</reference>
<dbReference type="InterPro" id="IPR047146">
    <property type="entry name" value="Cyt_P450_E_CYP52_fungi"/>
</dbReference>
<keyword evidence="6" id="KW-0408">Iron</keyword>
<dbReference type="GO" id="GO:0020037">
    <property type="term" value="F:heme binding"/>
    <property type="evidence" value="ECO:0007669"/>
    <property type="project" value="InterPro"/>
</dbReference>
<keyword evidence="7" id="KW-0503">Monooxygenase</keyword>
<gene>
    <name evidence="8" type="ORF">NLJ89_g4237</name>
</gene>
<sequence>MELLPGLRYLLRFIPSFTWPSVAVYLALKALQSFGNVNYPGWVPLTATILAQPVVFLFQVHYSNFKHRRHAAVLGAVRPPAVKDTALDIVVISAKAHKIGYPAEMLHDWSMKYGNSFRFNMFTSHFFATLEPEHAKAILATQFESFEKGSMFRSQADSLLGSGVFNTDGKFRLLVFFPTKLIFVWSPGDMWKFHRSMTRPFFTRERISDFEIYERNCHLSLNQARDRLSEGYPVEFQDLVSRFTLDSASEFLFCQSVGSLSAGISYPPSAARENPISFYNHPSRVFAQAFTDAQLRLALRLGVGNEWLLTEFFGDKIQPLRKVMDDFTEPLMKAALEKRERDLQEKVDEKTEEPNLLAHLVKHTQDEKILKDELVNLLVAGRDTTMTLLTFSMYMLTQHPDIEHRLRQEVFEKVGLTAAPTYESMREMKYVRAFLNEVLRLYPPVYDAAPLFYLFPFEFTFDDRPADSRVTNKAVVLPSKQPGQSPLYIPEDTSCIYSVLHMHRRTDLWGPDALKFDPDRFLDERLHKYLTPNPFIFCPFNAGPRICLGQQFAYHEATFYLVRLLQNFKDFKLDETANVKPPAEWKDRNARISGEKIRLTAHLTFQRVGYPGDILQDWSKEYGPAYRLNLFTTTAAILTSQFDSFEKGPLLASQLRSLIGEGVFNSDGELWKCDLVSRFALDVSTVYLMGHDVESTSVGLPYPPSEAHRNPPAHYTHPSTALTDALAEAQEITNSRVAYGAEWPLAEFWGDAVKPYKKIIDDVVEPFVRRALEKRQMEQEGKESADPGGMTFLEHLVTHVQDPVLLKDELINMLLAGRDTTMSFLTFAVYMLTQHPEVERRLRQEISEVVGMLNTRPTDEMIRDLQYMRAFLNEILRLYPSVMAKTDTIFPACREGEQPIFVPKGTTCIYHVINMHRRTDLWGPDALTFDPDRFLDERYQKYLAPNPYIFCPFNAGPRICIGQQLAYNEASFFLVRLLQSFTGFTLDEKVTKKPPTEWASCEGRKGTDKIRFTSHLTIAQQKGGLWIRMTALEDSEDEDDTERHC</sequence>
<dbReference type="GO" id="GO:0005506">
    <property type="term" value="F:iron ion binding"/>
    <property type="evidence" value="ECO:0007669"/>
    <property type="project" value="InterPro"/>
</dbReference>
<evidence type="ECO:0000256" key="5">
    <source>
        <dbReference type="ARBA" id="ARBA00023002"/>
    </source>
</evidence>
<accession>A0A9W8MXV5</accession>
<dbReference type="PANTHER" id="PTHR24287">
    <property type="entry name" value="P450, PUTATIVE (EUROFUNG)-RELATED"/>
    <property type="match status" value="1"/>
</dbReference>
<organism evidence="8 9">
    <name type="scientific">Agrocybe chaxingu</name>
    <dbReference type="NCBI Taxonomy" id="84603"/>
    <lineage>
        <taxon>Eukaryota</taxon>
        <taxon>Fungi</taxon>
        <taxon>Dikarya</taxon>
        <taxon>Basidiomycota</taxon>
        <taxon>Agaricomycotina</taxon>
        <taxon>Agaricomycetes</taxon>
        <taxon>Agaricomycetidae</taxon>
        <taxon>Agaricales</taxon>
        <taxon>Agaricineae</taxon>
        <taxon>Strophariaceae</taxon>
        <taxon>Agrocybe</taxon>
    </lineage>
</organism>
<dbReference type="OrthoDB" id="1470350at2759"/>
<evidence type="ECO:0000313" key="8">
    <source>
        <dbReference type="EMBL" id="KAJ3511200.1"/>
    </source>
</evidence>
<evidence type="ECO:0000256" key="4">
    <source>
        <dbReference type="ARBA" id="ARBA00022723"/>
    </source>
</evidence>
<dbReference type="EMBL" id="JANKHO010000342">
    <property type="protein sequence ID" value="KAJ3511200.1"/>
    <property type="molecule type" value="Genomic_DNA"/>
</dbReference>
<comment type="similarity">
    <text evidence="2">Belongs to the cytochrome P450 family.</text>
</comment>
<comment type="cofactor">
    <cofactor evidence="1">
        <name>heme</name>
        <dbReference type="ChEBI" id="CHEBI:30413"/>
    </cofactor>
</comment>
<evidence type="ECO:0000256" key="2">
    <source>
        <dbReference type="ARBA" id="ARBA00010617"/>
    </source>
</evidence>
<dbReference type="PRINTS" id="PR00463">
    <property type="entry name" value="EP450I"/>
</dbReference>
<dbReference type="PRINTS" id="PR00385">
    <property type="entry name" value="P450"/>
</dbReference>
<name>A0A9W8MXV5_9AGAR</name>
<dbReference type="InterPro" id="IPR002401">
    <property type="entry name" value="Cyt_P450_E_grp-I"/>
</dbReference>
<evidence type="ECO:0008006" key="10">
    <source>
        <dbReference type="Google" id="ProtNLM"/>
    </source>
</evidence>
<dbReference type="InterPro" id="IPR001128">
    <property type="entry name" value="Cyt_P450"/>
</dbReference>
<protein>
    <recommendedName>
        <fullName evidence="10">Cytochrome P450</fullName>
    </recommendedName>
</protein>
<dbReference type="SUPFAM" id="SSF48264">
    <property type="entry name" value="Cytochrome P450"/>
    <property type="match status" value="2"/>
</dbReference>
<keyword evidence="5" id="KW-0560">Oxidoreductase</keyword>
<dbReference type="Proteomes" id="UP001148786">
    <property type="component" value="Unassembled WGS sequence"/>
</dbReference>
<evidence type="ECO:0000256" key="1">
    <source>
        <dbReference type="ARBA" id="ARBA00001971"/>
    </source>
</evidence>
<dbReference type="AlphaFoldDB" id="A0A9W8MXV5"/>
<keyword evidence="3" id="KW-0349">Heme</keyword>
<evidence type="ECO:0000313" key="9">
    <source>
        <dbReference type="Proteomes" id="UP001148786"/>
    </source>
</evidence>
<evidence type="ECO:0000256" key="3">
    <source>
        <dbReference type="ARBA" id="ARBA00022617"/>
    </source>
</evidence>
<proteinExistence type="inferred from homology"/>
<dbReference type="GO" id="GO:0004497">
    <property type="term" value="F:monooxygenase activity"/>
    <property type="evidence" value="ECO:0007669"/>
    <property type="project" value="UniProtKB-KW"/>
</dbReference>
<dbReference type="InterPro" id="IPR036396">
    <property type="entry name" value="Cyt_P450_sf"/>
</dbReference>
<dbReference type="InterPro" id="IPR017972">
    <property type="entry name" value="Cyt_P450_CS"/>
</dbReference>
<comment type="caution">
    <text evidence="8">The sequence shown here is derived from an EMBL/GenBank/DDBJ whole genome shotgun (WGS) entry which is preliminary data.</text>
</comment>
<dbReference type="PROSITE" id="PS00086">
    <property type="entry name" value="CYTOCHROME_P450"/>
    <property type="match status" value="2"/>
</dbReference>
<keyword evidence="9" id="KW-1185">Reference proteome</keyword>
<dbReference type="GO" id="GO:0016705">
    <property type="term" value="F:oxidoreductase activity, acting on paired donors, with incorporation or reduction of molecular oxygen"/>
    <property type="evidence" value="ECO:0007669"/>
    <property type="project" value="InterPro"/>
</dbReference>
<dbReference type="PANTHER" id="PTHR24287:SF1">
    <property type="entry name" value="P450, PUTATIVE (EUROFUNG)-RELATED"/>
    <property type="match status" value="1"/>
</dbReference>
<evidence type="ECO:0000256" key="7">
    <source>
        <dbReference type="ARBA" id="ARBA00023033"/>
    </source>
</evidence>
<dbReference type="Pfam" id="PF00067">
    <property type="entry name" value="p450"/>
    <property type="match status" value="3"/>
</dbReference>